<sequence length="320" mass="35786">MDAPIASAVVLPEQDPESPPPTASSPTSLKRRQSSVFEQDAKRPRLNGDDASTDRRNSPNDSKISAPAPKVRERGRERRLFGAALGALSQNSATAVQKRRSEIEKRQQAQRKLEEEESEQRKLERQARRKAQRWKEQKQFETNSVRIRHDNLLAMAHFLQTTSEPRLYYKPWETTPDENDRIRDQIADAQEIIRRELEDHGSGQEDDAERERLASREGQADRNADAPVSGKGSNTDTPQQPDAANSGPTDGRDSVPRDQAQQDDHAEPLAKEAVSEERAADNASHSNATTHEATADEPSKEALDENGEEIVEAAEDTVIY</sequence>
<dbReference type="Proteomes" id="UP000800094">
    <property type="component" value="Unassembled WGS sequence"/>
</dbReference>
<dbReference type="GO" id="GO:0071013">
    <property type="term" value="C:catalytic step 2 spliceosome"/>
    <property type="evidence" value="ECO:0007669"/>
    <property type="project" value="TreeGrafter"/>
</dbReference>
<feature type="compositionally biased region" description="Basic and acidic residues" evidence="8">
    <location>
        <begin position="293"/>
        <end position="303"/>
    </location>
</feature>
<feature type="compositionally biased region" description="Acidic residues" evidence="8">
    <location>
        <begin position="304"/>
        <end position="320"/>
    </location>
</feature>
<dbReference type="InterPro" id="IPR039853">
    <property type="entry name" value="Pinin"/>
</dbReference>
<evidence type="ECO:0000259" key="9">
    <source>
        <dbReference type="Pfam" id="PF04696"/>
    </source>
</evidence>
<dbReference type="GeneID" id="54579235"/>
<keyword evidence="3" id="KW-0507">mRNA processing</keyword>
<keyword evidence="4" id="KW-0805">Transcription regulation</keyword>
<feature type="region of interest" description="Disordered" evidence="8">
    <location>
        <begin position="1"/>
        <end position="146"/>
    </location>
</feature>
<evidence type="ECO:0000256" key="4">
    <source>
        <dbReference type="ARBA" id="ARBA00023015"/>
    </source>
</evidence>
<dbReference type="PANTHER" id="PTHR12707">
    <property type="entry name" value="PINN"/>
    <property type="match status" value="1"/>
</dbReference>
<keyword evidence="5" id="KW-0804">Transcription</keyword>
<feature type="compositionally biased region" description="Basic and acidic residues" evidence="8">
    <location>
        <begin position="196"/>
        <end position="224"/>
    </location>
</feature>
<feature type="domain" description="Pinin/SDK/MemA protein" evidence="9">
    <location>
        <begin position="72"/>
        <end position="186"/>
    </location>
</feature>
<evidence type="ECO:0000256" key="2">
    <source>
        <dbReference type="ARBA" id="ARBA00010386"/>
    </source>
</evidence>
<dbReference type="GO" id="GO:0006397">
    <property type="term" value="P:mRNA processing"/>
    <property type="evidence" value="ECO:0007669"/>
    <property type="project" value="UniProtKB-KW"/>
</dbReference>
<gene>
    <name evidence="10" type="ORF">BU26DRAFT_486057</name>
</gene>
<feature type="compositionally biased region" description="Basic and acidic residues" evidence="8">
    <location>
        <begin position="99"/>
        <end position="126"/>
    </location>
</feature>
<dbReference type="PANTHER" id="PTHR12707:SF0">
    <property type="entry name" value="PININ"/>
    <property type="match status" value="1"/>
</dbReference>
<dbReference type="AlphaFoldDB" id="A0A6A6IFW2"/>
<dbReference type="Pfam" id="PF04696">
    <property type="entry name" value="Pinin_SDK_memA"/>
    <property type="match status" value="1"/>
</dbReference>
<evidence type="ECO:0000313" key="10">
    <source>
        <dbReference type="EMBL" id="KAF2248420.1"/>
    </source>
</evidence>
<organism evidence="10 11">
    <name type="scientific">Trematosphaeria pertusa</name>
    <dbReference type="NCBI Taxonomy" id="390896"/>
    <lineage>
        <taxon>Eukaryota</taxon>
        <taxon>Fungi</taxon>
        <taxon>Dikarya</taxon>
        <taxon>Ascomycota</taxon>
        <taxon>Pezizomycotina</taxon>
        <taxon>Dothideomycetes</taxon>
        <taxon>Pleosporomycetidae</taxon>
        <taxon>Pleosporales</taxon>
        <taxon>Massarineae</taxon>
        <taxon>Trematosphaeriaceae</taxon>
        <taxon>Trematosphaeria</taxon>
    </lineage>
</organism>
<evidence type="ECO:0000256" key="3">
    <source>
        <dbReference type="ARBA" id="ARBA00022664"/>
    </source>
</evidence>
<comment type="subcellular location">
    <subcellularLocation>
        <location evidence="1">Nucleus</location>
    </subcellularLocation>
</comment>
<evidence type="ECO:0000256" key="5">
    <source>
        <dbReference type="ARBA" id="ARBA00023163"/>
    </source>
</evidence>
<evidence type="ECO:0000256" key="8">
    <source>
        <dbReference type="SAM" id="MobiDB-lite"/>
    </source>
</evidence>
<feature type="compositionally biased region" description="Polar residues" evidence="8">
    <location>
        <begin position="283"/>
        <end position="292"/>
    </location>
</feature>
<feature type="compositionally biased region" description="Basic and acidic residues" evidence="8">
    <location>
        <begin position="39"/>
        <end position="58"/>
    </location>
</feature>
<evidence type="ECO:0000256" key="1">
    <source>
        <dbReference type="ARBA" id="ARBA00004123"/>
    </source>
</evidence>
<accession>A0A6A6IFW2</accession>
<proteinExistence type="inferred from homology"/>
<comment type="similarity">
    <text evidence="2">Belongs to the pinin family.</text>
</comment>
<protein>
    <recommendedName>
        <fullName evidence="9">Pinin/SDK/MemA protein domain-containing protein</fullName>
    </recommendedName>
</protein>
<keyword evidence="7" id="KW-0539">Nucleus</keyword>
<feature type="compositionally biased region" description="Basic and acidic residues" evidence="8">
    <location>
        <begin position="70"/>
        <end position="80"/>
    </location>
</feature>
<dbReference type="OrthoDB" id="330772at2759"/>
<keyword evidence="11" id="KW-1185">Reference proteome</keyword>
<evidence type="ECO:0000256" key="6">
    <source>
        <dbReference type="ARBA" id="ARBA00023187"/>
    </source>
</evidence>
<feature type="region of interest" description="Disordered" evidence="8">
    <location>
        <begin position="196"/>
        <end position="320"/>
    </location>
</feature>
<evidence type="ECO:0000256" key="7">
    <source>
        <dbReference type="ARBA" id="ARBA00023242"/>
    </source>
</evidence>
<name>A0A6A6IFW2_9PLEO</name>
<dbReference type="EMBL" id="ML987196">
    <property type="protein sequence ID" value="KAF2248420.1"/>
    <property type="molecule type" value="Genomic_DNA"/>
</dbReference>
<dbReference type="GO" id="GO:0008380">
    <property type="term" value="P:RNA splicing"/>
    <property type="evidence" value="ECO:0007669"/>
    <property type="project" value="UniProtKB-KW"/>
</dbReference>
<feature type="compositionally biased region" description="Basic and acidic residues" evidence="8">
    <location>
        <begin position="250"/>
        <end position="280"/>
    </location>
</feature>
<feature type="compositionally biased region" description="Polar residues" evidence="8">
    <location>
        <begin position="231"/>
        <end position="248"/>
    </location>
</feature>
<reference evidence="10" key="1">
    <citation type="journal article" date="2020" name="Stud. Mycol.">
        <title>101 Dothideomycetes genomes: a test case for predicting lifestyles and emergence of pathogens.</title>
        <authorList>
            <person name="Haridas S."/>
            <person name="Albert R."/>
            <person name="Binder M."/>
            <person name="Bloem J."/>
            <person name="Labutti K."/>
            <person name="Salamov A."/>
            <person name="Andreopoulos B."/>
            <person name="Baker S."/>
            <person name="Barry K."/>
            <person name="Bills G."/>
            <person name="Bluhm B."/>
            <person name="Cannon C."/>
            <person name="Castanera R."/>
            <person name="Culley D."/>
            <person name="Daum C."/>
            <person name="Ezra D."/>
            <person name="Gonzalez J."/>
            <person name="Henrissat B."/>
            <person name="Kuo A."/>
            <person name="Liang C."/>
            <person name="Lipzen A."/>
            <person name="Lutzoni F."/>
            <person name="Magnuson J."/>
            <person name="Mondo S."/>
            <person name="Nolan M."/>
            <person name="Ohm R."/>
            <person name="Pangilinan J."/>
            <person name="Park H.-J."/>
            <person name="Ramirez L."/>
            <person name="Alfaro M."/>
            <person name="Sun H."/>
            <person name="Tritt A."/>
            <person name="Yoshinaga Y."/>
            <person name="Zwiers L.-H."/>
            <person name="Turgeon B."/>
            <person name="Goodwin S."/>
            <person name="Spatafora J."/>
            <person name="Crous P."/>
            <person name="Grigoriev I."/>
        </authorList>
    </citation>
    <scope>NUCLEOTIDE SEQUENCE</scope>
    <source>
        <strain evidence="10">CBS 122368</strain>
    </source>
</reference>
<evidence type="ECO:0000313" key="11">
    <source>
        <dbReference type="Proteomes" id="UP000800094"/>
    </source>
</evidence>
<keyword evidence="6" id="KW-0508">mRNA splicing</keyword>
<dbReference type="InterPro" id="IPR006786">
    <property type="entry name" value="Pinin_SDK_MemA"/>
</dbReference>
<dbReference type="RefSeq" id="XP_033683424.1">
    <property type="nucleotide sequence ID" value="XM_033825905.1"/>
</dbReference>